<organism evidence="2 3">
    <name type="scientific">Candidatus Terasakiella magnetica</name>
    <dbReference type="NCBI Taxonomy" id="1867952"/>
    <lineage>
        <taxon>Bacteria</taxon>
        <taxon>Pseudomonadati</taxon>
        <taxon>Pseudomonadota</taxon>
        <taxon>Alphaproteobacteria</taxon>
        <taxon>Rhodospirillales</taxon>
        <taxon>Terasakiellaceae</taxon>
        <taxon>Terasakiella</taxon>
    </lineage>
</organism>
<keyword evidence="3" id="KW-1185">Reference proteome</keyword>
<evidence type="ECO:0000313" key="2">
    <source>
        <dbReference type="EMBL" id="SCA57392.1"/>
    </source>
</evidence>
<dbReference type="AlphaFoldDB" id="A0A1C3RJD3"/>
<evidence type="ECO:0000313" key="3">
    <source>
        <dbReference type="Proteomes" id="UP000231658"/>
    </source>
</evidence>
<accession>A0A1C3RJD3</accession>
<reference evidence="2 3" key="1">
    <citation type="submission" date="2016-07" db="EMBL/GenBank/DDBJ databases">
        <authorList>
            <person name="Lefevre C.T."/>
        </authorList>
    </citation>
    <scope>NUCLEOTIDE SEQUENCE [LARGE SCALE GENOMIC DNA]</scope>
    <source>
        <strain evidence="2">PR1</strain>
    </source>
</reference>
<feature type="region of interest" description="Disordered" evidence="1">
    <location>
        <begin position="1"/>
        <end position="20"/>
    </location>
</feature>
<dbReference type="EMBL" id="FLYE01000044">
    <property type="protein sequence ID" value="SCA57392.1"/>
    <property type="molecule type" value="Genomic_DNA"/>
</dbReference>
<protein>
    <submittedName>
        <fullName evidence="2">Uncharacterized protein</fullName>
    </submittedName>
</protein>
<dbReference type="Proteomes" id="UP000231658">
    <property type="component" value="Unassembled WGS sequence"/>
</dbReference>
<evidence type="ECO:0000256" key="1">
    <source>
        <dbReference type="SAM" id="MobiDB-lite"/>
    </source>
</evidence>
<name>A0A1C3RJD3_9PROT</name>
<gene>
    <name evidence="2" type="ORF">MTBPR1_50148</name>
</gene>
<sequence length="92" mass="10221">MALSLPQTSTTSWTKSCATSSKRRISLKNDFGLLAQLRAFEVATERTAPLKEPPLDAASMVRTISAEEQAHRAAGKHPARKVRREIIEKLFD</sequence>
<proteinExistence type="predicted"/>